<feature type="signal peptide" evidence="1">
    <location>
        <begin position="1"/>
        <end position="27"/>
    </location>
</feature>
<organism evidence="2 3">
    <name type="scientific">Saccharothrix ecbatanensis</name>
    <dbReference type="NCBI Taxonomy" id="1105145"/>
    <lineage>
        <taxon>Bacteria</taxon>
        <taxon>Bacillati</taxon>
        <taxon>Actinomycetota</taxon>
        <taxon>Actinomycetes</taxon>
        <taxon>Pseudonocardiales</taxon>
        <taxon>Pseudonocardiaceae</taxon>
        <taxon>Saccharothrix</taxon>
    </lineage>
</organism>
<evidence type="ECO:0000313" key="2">
    <source>
        <dbReference type="EMBL" id="MBB5800988.1"/>
    </source>
</evidence>
<protein>
    <submittedName>
        <fullName evidence="2">Surface-anchored protein</fullName>
    </submittedName>
</protein>
<name>A0A7W9HEV2_9PSEU</name>
<dbReference type="AlphaFoldDB" id="A0A7W9HEV2"/>
<accession>A0A7W9HEV2</accession>
<feature type="chain" id="PRO_5030508928" evidence="1">
    <location>
        <begin position="28"/>
        <end position="215"/>
    </location>
</feature>
<dbReference type="RefSeq" id="WP_221483320.1">
    <property type="nucleotide sequence ID" value="NZ_JACHMO010000001.1"/>
</dbReference>
<keyword evidence="1" id="KW-0732">Signal</keyword>
<comment type="caution">
    <text evidence="2">The sequence shown here is derived from an EMBL/GenBank/DDBJ whole genome shotgun (WGS) entry which is preliminary data.</text>
</comment>
<keyword evidence="3" id="KW-1185">Reference proteome</keyword>
<reference evidence="2 3" key="1">
    <citation type="submission" date="2020-08" db="EMBL/GenBank/DDBJ databases">
        <title>Sequencing the genomes of 1000 actinobacteria strains.</title>
        <authorList>
            <person name="Klenk H.-P."/>
        </authorList>
    </citation>
    <scope>NUCLEOTIDE SEQUENCE [LARGE SCALE GENOMIC DNA]</scope>
    <source>
        <strain evidence="2 3">DSM 45486</strain>
    </source>
</reference>
<dbReference type="Proteomes" id="UP000552097">
    <property type="component" value="Unassembled WGS sequence"/>
</dbReference>
<proteinExistence type="predicted"/>
<dbReference type="NCBIfam" id="NF038134">
    <property type="entry name" value="choice_anch_M"/>
    <property type="match status" value="1"/>
</dbReference>
<dbReference type="InterPro" id="IPR022435">
    <property type="entry name" value="Surface-anchored_actinobac"/>
</dbReference>
<gene>
    <name evidence="2" type="ORF">F4560_000756</name>
</gene>
<evidence type="ECO:0000256" key="1">
    <source>
        <dbReference type="SAM" id="SignalP"/>
    </source>
</evidence>
<dbReference type="EMBL" id="JACHMO010000001">
    <property type="protein sequence ID" value="MBB5800988.1"/>
    <property type="molecule type" value="Genomic_DNA"/>
</dbReference>
<sequence length="215" mass="22256">MRTTARIALLMTAVTGLSGLVAAPTNAAPVVPIDTGHVDVFGVAYEGGEFDLHVHDETADVEYAPSEVLLVAKSAAKTTVPADPAYAFLGAPGAPVWVLPEIDDPNLLWPGIATEEVEPGVFVDGSLRLRVVGVCGPDDFSIFTTDAVGAPNVLVDSGNGLPDSIDLTAGSHLHANWAFEAAGRYSVTVRATGTLAATGERVTSAPATYSFKVNR</sequence>
<dbReference type="NCBIfam" id="TIGR03769">
    <property type="entry name" value="P_ac_wall_RPT"/>
    <property type="match status" value="1"/>
</dbReference>
<evidence type="ECO:0000313" key="3">
    <source>
        <dbReference type="Proteomes" id="UP000552097"/>
    </source>
</evidence>